<dbReference type="PROSITE" id="PS00392">
    <property type="entry name" value="DDC_GAD_HDC_YDC"/>
    <property type="match status" value="1"/>
</dbReference>
<dbReference type="GO" id="GO:0005737">
    <property type="term" value="C:cytoplasm"/>
    <property type="evidence" value="ECO:0007669"/>
    <property type="project" value="TreeGrafter"/>
</dbReference>
<feature type="modified residue" description="N6-(pyridoxal phosphate)lysine" evidence="5">
    <location>
        <position position="143"/>
    </location>
</feature>
<dbReference type="Proteomes" id="UP000696573">
    <property type="component" value="Unassembled WGS sequence"/>
</dbReference>
<name>A0A9N9V572_9HYPO</name>
<dbReference type="InterPro" id="IPR002129">
    <property type="entry name" value="PyrdxlP-dep_de-COase"/>
</dbReference>
<dbReference type="PANTHER" id="PTHR11999">
    <property type="entry name" value="GROUP II PYRIDOXAL-5-PHOSPHATE DECARBOXYLASE"/>
    <property type="match status" value="1"/>
</dbReference>
<keyword evidence="8" id="KW-1185">Reference proteome</keyword>
<dbReference type="InterPro" id="IPR021115">
    <property type="entry name" value="Pyridoxal-P_BS"/>
</dbReference>
<proteinExistence type="inferred from homology"/>
<dbReference type="GO" id="GO:0030170">
    <property type="term" value="F:pyridoxal phosphate binding"/>
    <property type="evidence" value="ECO:0007669"/>
    <property type="project" value="InterPro"/>
</dbReference>
<dbReference type="Gene3D" id="3.40.640.10">
    <property type="entry name" value="Type I PLP-dependent aspartate aminotransferase-like (Major domain)"/>
    <property type="match status" value="1"/>
</dbReference>
<evidence type="ECO:0000256" key="5">
    <source>
        <dbReference type="PIRSR" id="PIRSR602129-50"/>
    </source>
</evidence>
<reference evidence="7" key="1">
    <citation type="submission" date="2021-10" db="EMBL/GenBank/DDBJ databases">
        <authorList>
            <person name="Piombo E."/>
        </authorList>
    </citation>
    <scope>NUCLEOTIDE SEQUENCE</scope>
</reference>
<dbReference type="SUPFAM" id="SSF53383">
    <property type="entry name" value="PLP-dependent transferases"/>
    <property type="match status" value="1"/>
</dbReference>
<dbReference type="GO" id="GO:0016831">
    <property type="term" value="F:carboxy-lyase activity"/>
    <property type="evidence" value="ECO:0007669"/>
    <property type="project" value="InterPro"/>
</dbReference>
<dbReference type="InterPro" id="IPR010977">
    <property type="entry name" value="Aromatic_deC"/>
</dbReference>
<dbReference type="AlphaFoldDB" id="A0A9N9V572"/>
<dbReference type="PANTHER" id="PTHR11999:SF165">
    <property type="entry name" value="DECARBOXYLASE, PUTATIVE (AFU_ORTHOLOGUE AFUA_2G04980)-RELATED"/>
    <property type="match status" value="1"/>
</dbReference>
<dbReference type="InterPro" id="IPR015421">
    <property type="entry name" value="PyrdxlP-dep_Trfase_major"/>
</dbReference>
<comment type="cofactor">
    <cofactor evidence="1 5 6">
        <name>pyridoxal 5'-phosphate</name>
        <dbReference type="ChEBI" id="CHEBI:597326"/>
    </cofactor>
</comment>
<keyword evidence="4 6" id="KW-0456">Lyase</keyword>
<organism evidence="7 8">
    <name type="scientific">Clonostachys rhizophaga</name>
    <dbReference type="NCBI Taxonomy" id="160324"/>
    <lineage>
        <taxon>Eukaryota</taxon>
        <taxon>Fungi</taxon>
        <taxon>Dikarya</taxon>
        <taxon>Ascomycota</taxon>
        <taxon>Pezizomycotina</taxon>
        <taxon>Sordariomycetes</taxon>
        <taxon>Hypocreomycetidae</taxon>
        <taxon>Hypocreales</taxon>
        <taxon>Bionectriaceae</taxon>
        <taxon>Clonostachys</taxon>
    </lineage>
</organism>
<dbReference type="OrthoDB" id="2161780at2759"/>
<dbReference type="Gene3D" id="3.90.1150.10">
    <property type="entry name" value="Aspartate Aminotransferase, domain 1"/>
    <property type="match status" value="1"/>
</dbReference>
<evidence type="ECO:0000256" key="1">
    <source>
        <dbReference type="ARBA" id="ARBA00001933"/>
    </source>
</evidence>
<evidence type="ECO:0008006" key="9">
    <source>
        <dbReference type="Google" id="ProtNLM"/>
    </source>
</evidence>
<gene>
    <name evidence="7" type="ORF">CRHIZ90672A_00013407</name>
</gene>
<protein>
    <recommendedName>
        <fullName evidence="9">Tyrosine decarboxylase</fullName>
    </recommendedName>
</protein>
<dbReference type="Pfam" id="PF00282">
    <property type="entry name" value="Pyridoxal_deC"/>
    <property type="match status" value="1"/>
</dbReference>
<dbReference type="EMBL" id="CABFNQ020000459">
    <property type="protein sequence ID" value="CAH0015973.1"/>
    <property type="molecule type" value="Genomic_DNA"/>
</dbReference>
<evidence type="ECO:0000313" key="7">
    <source>
        <dbReference type="EMBL" id="CAH0015973.1"/>
    </source>
</evidence>
<sequence length="325" mass="35662">MGACVRAGVEEIQVLTSAGHSSLSKAASVVGLGRQSVKELRLSDEEPWRLDFAALEEHLKRPRAASIIAISAGEVNTGRYGTYGLEEMKRVRALADQYGAWIHVDGAFGIFARVLEANDEYKLLHERVAGVELADSITVDGHKVLNVPYDCGMFFTRSLSTLQNVFVNPNAAYLASSSAATIPSPLNIGLENSRRFRALPAYAALLSEGRPGFGKLVSNMVQLSRRLAAFLRDSDDYELLPNADLDEVFIIVLFRAKNPELNARLVEEINQTRQMYVSGTAWKGDKAVRVAVSNWKVDVERDFKVVTAILTAVAEGRSFDIATVE</sequence>
<evidence type="ECO:0000256" key="3">
    <source>
        <dbReference type="ARBA" id="ARBA00022898"/>
    </source>
</evidence>
<evidence type="ECO:0000256" key="4">
    <source>
        <dbReference type="ARBA" id="ARBA00023239"/>
    </source>
</evidence>
<accession>A0A9N9V572</accession>
<dbReference type="GO" id="GO:0019752">
    <property type="term" value="P:carboxylic acid metabolic process"/>
    <property type="evidence" value="ECO:0007669"/>
    <property type="project" value="InterPro"/>
</dbReference>
<dbReference type="InterPro" id="IPR015422">
    <property type="entry name" value="PyrdxlP-dep_Trfase_small"/>
</dbReference>
<evidence type="ECO:0000313" key="8">
    <source>
        <dbReference type="Proteomes" id="UP000696573"/>
    </source>
</evidence>
<keyword evidence="3 5" id="KW-0663">Pyridoxal phosphate</keyword>
<comment type="caution">
    <text evidence="7">The sequence shown here is derived from an EMBL/GenBank/DDBJ whole genome shotgun (WGS) entry which is preliminary data.</text>
</comment>
<dbReference type="InterPro" id="IPR015424">
    <property type="entry name" value="PyrdxlP-dep_Trfase"/>
</dbReference>
<evidence type="ECO:0000256" key="2">
    <source>
        <dbReference type="ARBA" id="ARBA00009533"/>
    </source>
</evidence>
<evidence type="ECO:0000256" key="6">
    <source>
        <dbReference type="RuleBase" id="RU000382"/>
    </source>
</evidence>
<comment type="similarity">
    <text evidence="2 6">Belongs to the group II decarboxylase family.</text>
</comment>